<accession>A0ABP8L1R5</accession>
<evidence type="ECO:0000313" key="3">
    <source>
        <dbReference type="EMBL" id="GAA4417477.1"/>
    </source>
</evidence>
<dbReference type="EMBL" id="BAABGN010000004">
    <property type="protein sequence ID" value="GAA4421085.1"/>
    <property type="molecule type" value="Genomic_DNA"/>
</dbReference>
<dbReference type="RefSeq" id="WP_345215002.1">
    <property type="nucleotide sequence ID" value="NZ_BAABGN010000002.1"/>
</dbReference>
<protein>
    <submittedName>
        <fullName evidence="4">Methyltransferase domain-containing protein</fullName>
    </submittedName>
</protein>
<gene>
    <name evidence="3" type="ORF">GCM10023169_05990</name>
    <name evidence="4" type="ORF">GCM10023169_13650</name>
</gene>
<dbReference type="GO" id="GO:0032259">
    <property type="term" value="P:methylation"/>
    <property type="evidence" value="ECO:0007669"/>
    <property type="project" value="UniProtKB-KW"/>
</dbReference>
<dbReference type="SUPFAM" id="SSF53335">
    <property type="entry name" value="S-adenosyl-L-methionine-dependent methyltransferases"/>
    <property type="match status" value="1"/>
</dbReference>
<dbReference type="EMBL" id="BAABGN010000002">
    <property type="protein sequence ID" value="GAA4417477.1"/>
    <property type="molecule type" value="Genomic_DNA"/>
</dbReference>
<keyword evidence="5" id="KW-1185">Reference proteome</keyword>
<dbReference type="InterPro" id="IPR016718">
    <property type="entry name" value="rRNA_m1G-MeTrfase_A_prd"/>
</dbReference>
<dbReference type="InterPro" id="IPR048647">
    <property type="entry name" value="RlmA_N"/>
</dbReference>
<evidence type="ECO:0000313" key="4">
    <source>
        <dbReference type="EMBL" id="GAA4421085.1"/>
    </source>
</evidence>
<evidence type="ECO:0000313" key="5">
    <source>
        <dbReference type="Proteomes" id="UP001500622"/>
    </source>
</evidence>
<dbReference type="Proteomes" id="UP001500622">
    <property type="component" value="Unassembled WGS sequence"/>
</dbReference>
<dbReference type="CDD" id="cd02440">
    <property type="entry name" value="AdoMet_MTases"/>
    <property type="match status" value="1"/>
</dbReference>
<dbReference type="PIRSF" id="PIRSF018249">
    <property type="entry name" value="MyrA_prd"/>
    <property type="match status" value="1"/>
</dbReference>
<reference evidence="5" key="2">
    <citation type="journal article" date="2019" name="Int. J. Syst. Evol. Microbiol.">
        <title>The Global Catalogue of Microorganisms (GCM) 10K type strain sequencing project: providing services to taxonomists for standard genome sequencing and annotation.</title>
        <authorList>
            <consortium name="The Broad Institute Genomics Platform"/>
            <consortium name="The Broad Institute Genome Sequencing Center for Infectious Disease"/>
            <person name="Wu L."/>
            <person name="Ma J."/>
        </authorList>
    </citation>
    <scope>NUCLEOTIDE SEQUENCE [LARGE SCALE GENOMIC DNA]</scope>
    <source>
        <strain evidence="5">JCM 17810</strain>
    </source>
</reference>
<reference evidence="4" key="1">
    <citation type="journal article" date="2014" name="Int. J. Syst. Evol. Microbiol.">
        <title>Complete genome of a new Firmicutes species belonging to the dominant human colonic microbiota ('Ruminococcus bicirculans') reveals two chromosomes and a selective capacity to utilize plant glucans.</title>
        <authorList>
            <consortium name="NISC Comparative Sequencing Program"/>
            <person name="Wegmann U."/>
            <person name="Louis P."/>
            <person name="Goesmann A."/>
            <person name="Henrissat B."/>
            <person name="Duncan S.H."/>
            <person name="Flint H.J."/>
        </authorList>
    </citation>
    <scope>NUCLEOTIDE SEQUENCE</scope>
    <source>
        <strain evidence="4">JCM 17810</strain>
    </source>
</reference>
<dbReference type="Gene3D" id="3.40.50.150">
    <property type="entry name" value="Vaccinia Virus protein VP39"/>
    <property type="match status" value="1"/>
</dbReference>
<name>A0ABP8L1R5_9MICO</name>
<evidence type="ECO:0000259" key="1">
    <source>
        <dbReference type="Pfam" id="PF13649"/>
    </source>
</evidence>
<keyword evidence="4" id="KW-0808">Transferase</keyword>
<reference evidence="4" key="3">
    <citation type="submission" date="2023-12" db="EMBL/GenBank/DDBJ databases">
        <authorList>
            <person name="Sun Q."/>
            <person name="Inoue M."/>
        </authorList>
    </citation>
    <scope>NUCLEOTIDE SEQUENCE</scope>
    <source>
        <strain evidence="4">JCM 17810</strain>
    </source>
</reference>
<organism evidence="4 5">
    <name type="scientific">Georgenia halophila</name>
    <dbReference type="NCBI Taxonomy" id="620889"/>
    <lineage>
        <taxon>Bacteria</taxon>
        <taxon>Bacillati</taxon>
        <taxon>Actinomycetota</taxon>
        <taxon>Actinomycetes</taxon>
        <taxon>Micrococcales</taxon>
        <taxon>Bogoriellaceae</taxon>
        <taxon>Georgenia</taxon>
    </lineage>
</organism>
<keyword evidence="4" id="KW-0489">Methyltransferase</keyword>
<evidence type="ECO:0000259" key="2">
    <source>
        <dbReference type="Pfam" id="PF21302"/>
    </source>
</evidence>
<feature type="domain" description="Methyltransferase" evidence="1">
    <location>
        <begin position="106"/>
        <end position="189"/>
    </location>
</feature>
<dbReference type="InterPro" id="IPR029063">
    <property type="entry name" value="SAM-dependent_MTases_sf"/>
</dbReference>
<dbReference type="InterPro" id="IPR041698">
    <property type="entry name" value="Methyltransf_25"/>
</dbReference>
<dbReference type="Pfam" id="PF13649">
    <property type="entry name" value="Methyltransf_25"/>
    <property type="match status" value="1"/>
</dbReference>
<proteinExistence type="predicted"/>
<dbReference type="Pfam" id="PF21302">
    <property type="entry name" value="Zn_ribbon_RlmA"/>
    <property type="match status" value="1"/>
</dbReference>
<comment type="caution">
    <text evidence="4">The sequence shown here is derived from an EMBL/GenBank/DDBJ whole genome shotgun (WGS) entry which is preliminary data.</text>
</comment>
<sequence>MNDDGGAPGPGGPGRAGALSRVVDHLACPVCRAPLTLDDGTVRCAAGHAFDVARQGHVTLLGGRRAFAGDDAAMVAAREAFLARRHYGRLAHAVAEAVGDRSGLCVDLAGGTGYYLAAVVADRPHLTGLVLDASTPALKRAARAHERVAAVGADVWQALPLLDDAADVVLSVFGPRNVPEIRRVLAPGGRFVVATPTPRHLHELVEPLGLVRVGPEKESRLAAQLAELAPESSREIEYRVPMSRHDVLDEVAMGPSSHHVAAETLQEAVADLPDPVDVTVSVTVRSFRAPVGD</sequence>
<feature type="domain" description="23S rRNA (guanine(745)-N(1))-methyltransferase N-terminal" evidence="2">
    <location>
        <begin position="27"/>
        <end position="61"/>
    </location>
</feature>
<dbReference type="GO" id="GO:0008168">
    <property type="term" value="F:methyltransferase activity"/>
    <property type="evidence" value="ECO:0007669"/>
    <property type="project" value="UniProtKB-KW"/>
</dbReference>